<sequence length="387" mass="43367">MNTEELIDSLLYEEESTTLDFKSEQYKFVKAQDSEKAEFLKDIVAFANAWRRSDAYILIGVKEIKGGKSLVEGISDDLDDAQLQQFVQSKINKPVHFSYLTTEVEGKKVALITIPVQGRPIFLKKDFSSLKANTVYVRRGSSTSIALPDEIASMGSSDNSEVKKSPKLEAFIVSGEHDEIQLDSIEQSVILANIPGKDEFPKYGEPAYPTQFRPLAITSSLLGGKNKGYYSEFAEYFRQMQSFFALKIGVKNDGNLVARDVRVVVDFQGLPEGSAVFHERQLPDRPKAETDIPYLHNLNMSPAIYYLSIKTIPEGYRANFDFGKLQSKDSLVCSEHLCLKISRSCQISASVTIYSDDLEIPEKLNLMINVNAEAKNYSVSELMELAE</sequence>
<feature type="domain" description="Schlafen AlbA-2" evidence="1">
    <location>
        <begin position="15"/>
        <end position="144"/>
    </location>
</feature>
<evidence type="ECO:0000313" key="4">
    <source>
        <dbReference type="Proteomes" id="UP000197717"/>
    </source>
</evidence>
<dbReference type="RefSeq" id="WP_088768258.1">
    <property type="nucleotide sequence ID" value="NZ_CP022133.1"/>
</dbReference>
<evidence type="ECO:0000259" key="1">
    <source>
        <dbReference type="Pfam" id="PF04326"/>
    </source>
</evidence>
<gene>
    <name evidence="2" type="ORF">CEW91_06790</name>
    <name evidence="3" type="ORF">CEW91_10360</name>
</gene>
<dbReference type="PANTHER" id="PTHR30595">
    <property type="entry name" value="GLPR-RELATED TRANSCRIPTIONAL REPRESSOR"/>
    <property type="match status" value="1"/>
</dbReference>
<dbReference type="Proteomes" id="UP000197717">
    <property type="component" value="Chromosome"/>
</dbReference>
<protein>
    <recommendedName>
        <fullName evidence="1">Schlafen AlbA-2 domain-containing protein</fullName>
    </recommendedName>
</protein>
<reference evidence="2 4" key="1">
    <citation type="submission" date="2017-06" db="EMBL/GenBank/DDBJ databases">
        <title>Complete genome sequence of Idiomarina piscisalsi strain 10PY1A isolated from soil of Soudi Arabia.</title>
        <authorList>
            <person name="Kim M.-C."/>
            <person name="Jung B.K."/>
            <person name="Budiyanto F."/>
            <person name="Nzila A."/>
            <person name="Shin J.-H."/>
        </authorList>
    </citation>
    <scope>NUCLEOTIDE SEQUENCE [LARGE SCALE GENOMIC DNA]</scope>
    <source>
        <strain evidence="2 4">10PY1A</strain>
    </source>
</reference>
<dbReference type="Gene3D" id="3.30.950.30">
    <property type="entry name" value="Schlafen, AAA domain"/>
    <property type="match status" value="1"/>
</dbReference>
<dbReference type="EMBL" id="CP022133">
    <property type="protein sequence ID" value="ASG65861.1"/>
    <property type="molecule type" value="Genomic_DNA"/>
</dbReference>
<name>A0ABM6LTQ2_9GAMM</name>
<dbReference type="Pfam" id="PF04326">
    <property type="entry name" value="SLFN_AlbA_2"/>
    <property type="match status" value="1"/>
</dbReference>
<evidence type="ECO:0000313" key="3">
    <source>
        <dbReference type="EMBL" id="ASG66513.1"/>
    </source>
</evidence>
<keyword evidence="4" id="KW-1185">Reference proteome</keyword>
<accession>A0ABM6LTQ2</accession>
<proteinExistence type="predicted"/>
<dbReference type="PANTHER" id="PTHR30595:SF6">
    <property type="entry name" value="SCHLAFEN ALBA-2 DOMAIN-CONTAINING PROTEIN"/>
    <property type="match status" value="1"/>
</dbReference>
<dbReference type="InterPro" id="IPR007421">
    <property type="entry name" value="Schlafen_AlbA_2_dom"/>
</dbReference>
<organism evidence="2 4">
    <name type="scientific">Idiomarina piscisalsi</name>
    <dbReference type="NCBI Taxonomy" id="1096243"/>
    <lineage>
        <taxon>Bacteria</taxon>
        <taxon>Pseudomonadati</taxon>
        <taxon>Pseudomonadota</taxon>
        <taxon>Gammaproteobacteria</taxon>
        <taxon>Alteromonadales</taxon>
        <taxon>Idiomarinaceae</taxon>
        <taxon>Idiomarina</taxon>
    </lineage>
</organism>
<dbReference type="InterPro" id="IPR038461">
    <property type="entry name" value="Schlafen_AlbA_2_dom_sf"/>
</dbReference>
<dbReference type="EMBL" id="CP022133">
    <property type="protein sequence ID" value="ASG66513.1"/>
    <property type="molecule type" value="Genomic_DNA"/>
</dbReference>
<evidence type="ECO:0000313" key="2">
    <source>
        <dbReference type="EMBL" id="ASG65861.1"/>
    </source>
</evidence>